<evidence type="ECO:0000259" key="2">
    <source>
        <dbReference type="Pfam" id="PF02374"/>
    </source>
</evidence>
<dbReference type="SUPFAM" id="SSF52540">
    <property type="entry name" value="P-loop containing nucleoside triphosphate hydrolases"/>
    <property type="match status" value="1"/>
</dbReference>
<comment type="caution">
    <text evidence="3">The sequence shown here is derived from an EMBL/GenBank/DDBJ whole genome shotgun (WGS) entry which is preliminary data.</text>
</comment>
<dbReference type="InterPro" id="IPR027417">
    <property type="entry name" value="P-loop_NTPase"/>
</dbReference>
<dbReference type="InterPro" id="IPR025723">
    <property type="entry name" value="ArsA/GET3_ATPase-like"/>
</dbReference>
<dbReference type="EMBL" id="JBHTNH010000015">
    <property type="protein sequence ID" value="MFD1361540.1"/>
    <property type="molecule type" value="Genomic_DNA"/>
</dbReference>
<dbReference type="Gene3D" id="3.40.50.300">
    <property type="entry name" value="P-loop containing nucleotide triphosphate hydrolases"/>
    <property type="match status" value="1"/>
</dbReference>
<evidence type="ECO:0000256" key="1">
    <source>
        <dbReference type="ARBA" id="ARBA00011040"/>
    </source>
</evidence>
<accession>A0ABW3ZT17</accession>
<dbReference type="RefSeq" id="WP_382399208.1">
    <property type="nucleotide sequence ID" value="NZ_JBHTNH010000015.1"/>
</dbReference>
<protein>
    <submittedName>
        <fullName evidence="3">ArsA family ATPase</fullName>
    </submittedName>
</protein>
<dbReference type="NCBIfam" id="TIGR00345">
    <property type="entry name" value="GET3_arsA_TRC40"/>
    <property type="match status" value="1"/>
</dbReference>
<sequence length="319" mass="36263">MHILEKKIIFVGGKGGVGKSTSAAALAWRSAKDGNHTLLISTDPAHNLGDIFGEAIGGRITRVTTNLSALEIDPAVETEKYIKEVKSNIKNVVHASRMEEVHRQIDTAKSSPGAEEAALFDKLISIILEQRDQYDKLIFDTAPTGHTIRLLSLPELMGVWIEGMLKKRQKTNDNYSQLLNDGDPVEDPIYDVLKARQERFSGARDVLLDGNTTGFVFVINPERLPVVETEKAIGLLDQYHLHVKTLIINKVLPDDADGEFLLQRKKHEQQYMRMIRETFKQQEKIYIPLFPYDIVNQEQLETYSHYFREEPTKHESIRT</sequence>
<keyword evidence="4" id="KW-1185">Reference proteome</keyword>
<evidence type="ECO:0000313" key="4">
    <source>
        <dbReference type="Proteomes" id="UP001597178"/>
    </source>
</evidence>
<name>A0ABW3ZT17_9BACI</name>
<gene>
    <name evidence="3" type="ORF">ACFQ4A_07710</name>
</gene>
<dbReference type="Pfam" id="PF02374">
    <property type="entry name" value="ArsA_ATPase"/>
    <property type="match status" value="1"/>
</dbReference>
<comment type="similarity">
    <text evidence="1">Belongs to the arsA ATPase family.</text>
</comment>
<dbReference type="Proteomes" id="UP001597178">
    <property type="component" value="Unassembled WGS sequence"/>
</dbReference>
<feature type="domain" description="ArsA/GET3 Anion-transporting ATPase-like" evidence="2">
    <location>
        <begin position="7"/>
        <end position="306"/>
    </location>
</feature>
<proteinExistence type="inferred from homology"/>
<evidence type="ECO:0000313" key="3">
    <source>
        <dbReference type="EMBL" id="MFD1361540.1"/>
    </source>
</evidence>
<dbReference type="PANTHER" id="PTHR10803:SF3">
    <property type="entry name" value="ATPASE GET3"/>
    <property type="match status" value="1"/>
</dbReference>
<dbReference type="PANTHER" id="PTHR10803">
    <property type="entry name" value="ARSENICAL PUMP-DRIVING ATPASE ARSENITE-TRANSLOCATING ATPASE"/>
    <property type="match status" value="1"/>
</dbReference>
<organism evidence="3 4">
    <name type="scientific">Lentibacillus salinarum</name>
    <dbReference type="NCBI Taxonomy" id="446820"/>
    <lineage>
        <taxon>Bacteria</taxon>
        <taxon>Bacillati</taxon>
        <taxon>Bacillota</taxon>
        <taxon>Bacilli</taxon>
        <taxon>Bacillales</taxon>
        <taxon>Bacillaceae</taxon>
        <taxon>Lentibacillus</taxon>
    </lineage>
</organism>
<dbReference type="CDD" id="cd02035">
    <property type="entry name" value="ArsA"/>
    <property type="match status" value="1"/>
</dbReference>
<reference evidence="4" key="1">
    <citation type="journal article" date="2019" name="Int. J. Syst. Evol. Microbiol.">
        <title>The Global Catalogue of Microorganisms (GCM) 10K type strain sequencing project: providing services to taxonomists for standard genome sequencing and annotation.</title>
        <authorList>
            <consortium name="The Broad Institute Genomics Platform"/>
            <consortium name="The Broad Institute Genome Sequencing Center for Infectious Disease"/>
            <person name="Wu L."/>
            <person name="Ma J."/>
        </authorList>
    </citation>
    <scope>NUCLEOTIDE SEQUENCE [LARGE SCALE GENOMIC DNA]</scope>
    <source>
        <strain evidence="4">CCUG 54822</strain>
    </source>
</reference>
<dbReference type="InterPro" id="IPR016300">
    <property type="entry name" value="ATPase_ArsA/GET3"/>
</dbReference>